<accession>A0ABN0YAZ4</accession>
<comment type="caution">
    <text evidence="2">The sequence shown here is derived from an EMBL/GenBank/DDBJ whole genome shotgun (WGS) entry which is preliminary data.</text>
</comment>
<keyword evidence="1" id="KW-1133">Transmembrane helix</keyword>
<protein>
    <submittedName>
        <fullName evidence="2">Uncharacterized protein</fullName>
    </submittedName>
</protein>
<feature type="transmembrane region" description="Helical" evidence="1">
    <location>
        <begin position="7"/>
        <end position="24"/>
    </location>
</feature>
<organism evidence="2 3">
    <name type="scientific">Brevundimonas terrae</name>
    <dbReference type="NCBI Taxonomy" id="363631"/>
    <lineage>
        <taxon>Bacteria</taxon>
        <taxon>Pseudomonadati</taxon>
        <taxon>Pseudomonadota</taxon>
        <taxon>Alphaproteobacteria</taxon>
        <taxon>Caulobacterales</taxon>
        <taxon>Caulobacteraceae</taxon>
        <taxon>Brevundimonas</taxon>
    </lineage>
</organism>
<proteinExistence type="predicted"/>
<keyword evidence="1" id="KW-0472">Membrane</keyword>
<dbReference type="Proteomes" id="UP001500791">
    <property type="component" value="Unassembled WGS sequence"/>
</dbReference>
<gene>
    <name evidence="2" type="ORF">GCM10009093_15210</name>
</gene>
<keyword evidence="1" id="KW-0812">Transmembrane</keyword>
<evidence type="ECO:0000313" key="3">
    <source>
        <dbReference type="Proteomes" id="UP001500791"/>
    </source>
</evidence>
<name>A0ABN0YAZ4_9CAUL</name>
<keyword evidence="3" id="KW-1185">Reference proteome</keyword>
<evidence type="ECO:0000256" key="1">
    <source>
        <dbReference type="SAM" id="Phobius"/>
    </source>
</evidence>
<sequence>MNRVLSEAHWLSLPALIGIYVFSLNMNPQWHAQNLWLLPSLAPIVIILAYRSTFRRLYDIYTADAVSTGRYAFPALRR</sequence>
<feature type="transmembrane region" description="Helical" evidence="1">
    <location>
        <begin position="30"/>
        <end position="50"/>
    </location>
</feature>
<reference evidence="2 3" key="1">
    <citation type="journal article" date="2019" name="Int. J. Syst. Evol. Microbiol.">
        <title>The Global Catalogue of Microorganisms (GCM) 10K type strain sequencing project: providing services to taxonomists for standard genome sequencing and annotation.</title>
        <authorList>
            <consortium name="The Broad Institute Genomics Platform"/>
            <consortium name="The Broad Institute Genome Sequencing Center for Infectious Disease"/>
            <person name="Wu L."/>
            <person name="Ma J."/>
        </authorList>
    </citation>
    <scope>NUCLEOTIDE SEQUENCE [LARGE SCALE GENOMIC DNA]</scope>
    <source>
        <strain evidence="2 3">JCM 13476</strain>
    </source>
</reference>
<dbReference type="EMBL" id="BAAAEJ010000007">
    <property type="protein sequence ID" value="GAA0389537.1"/>
    <property type="molecule type" value="Genomic_DNA"/>
</dbReference>
<evidence type="ECO:0000313" key="2">
    <source>
        <dbReference type="EMBL" id="GAA0389537.1"/>
    </source>
</evidence>